<sequence>MSSSTSTDAEEERRVKDIIDALKSEGLFDQFRKECLADVDTKPAYQNLRQRVEGYVSRFLSRQQWSPSLNKNQLRDNLRKQITASGMLANGVERVIEQVINPKILQLIKPKIDEVVCSHLGIDSKERKAQQEAQKQQQKENLQSLMSINLSQTEQNQTSTPSSFQGEQSSSAAPTFSSPYSQAIWTQQMPPQVAFGGMMPNYPMVPPFGGFPPFGMPPQMFPYWNNFMFPQPIPGMPGIPFPPPMSSTATTTTVTSSQFAVSPIPPVPSTPTSTTQTTAVDTPTPPKSSQPPLPPTPPPPGTEDIPVVIPKEESKDKVTKALFSGSKQEEKGETYDIPLPPIARAAGKVKSKMGVVIENEDSNQSYEMDIEDDDEGSQDTKRPYKFAWDEVVDADQKSDITISSVHTSDLSSYEFDELGSGSDNDMFDSDKSASEDDEYIERPQASPLSVVGDKTPEISEDDFEELESKEVLPNTSTDIEVPDVELKPTTSTDTEVPPTTHTDEEVYPVTSTDIEQESPASHPELSIPLPPTSDVATGVEEVVSPSKQKKLISLQYNYSDSEDEETREARKSRIAKEKEERYLKRAQRRAELESKRREREEEKARIREERRKIKEKKADESTDKGQTDSSERIERTDSLEESSPEKVPSSPEKKKRKTKAELKMELTKQKVMEKKAALRRQRTRNRRYTSDEFTSIFNEKKQPFSSQSYSEVVIEEPTIEETIVTDHIEYIVDESQNHPEYHTQEVCETMEGEVILEDGRQLKVEVFMEDMPSTPPTPTQDEPFTEVVTIDEDSSSAHIEDNSASSTQGKSIDSSESALRATSPLSDVSDESFTEVPKGTKRKRQNSEKYADQNSSRYQYQNQWSEREPKKSQRYDTSDLYKPRPNISGSRRRNSSPGAAFEKDESQQPSRRKRLSSRKSDTSRSSRHSSRSRSRSVESDCQPSPISSSSLTSVHSRGSSYSRSGSSSSSSSEKSKSRSRSRSSGSSVDEFGRRKRRKGKMPIEMIDFGEAERMIEKNLYRVSFGEAEKRAASSMEIASIPKPPKMTKYESMDVPSIAKPAKMTKYDRHVIYLY</sequence>
<dbReference type="Proteomes" id="UP000507470">
    <property type="component" value="Unassembled WGS sequence"/>
</dbReference>
<comment type="subcellular location">
    <subcellularLocation>
        <location evidence="1">Chromosome</location>
    </subcellularLocation>
</comment>
<feature type="domain" description="BOD1/SHG1" evidence="5">
    <location>
        <begin position="18"/>
        <end position="112"/>
    </location>
</feature>
<feature type="compositionally biased region" description="Acidic residues" evidence="4">
    <location>
        <begin position="368"/>
        <end position="377"/>
    </location>
</feature>
<dbReference type="GO" id="GO:0051301">
    <property type="term" value="P:cell division"/>
    <property type="evidence" value="ECO:0007669"/>
    <property type="project" value="UniProtKB-KW"/>
</dbReference>
<gene>
    <name evidence="6" type="ORF">MCOR_50324</name>
</gene>
<feature type="compositionally biased region" description="Acidic residues" evidence="4">
    <location>
        <begin position="458"/>
        <end position="467"/>
    </location>
</feature>
<dbReference type="AlphaFoldDB" id="A0A6J8EE10"/>
<evidence type="ECO:0000313" key="7">
    <source>
        <dbReference type="Proteomes" id="UP000507470"/>
    </source>
</evidence>
<keyword evidence="7" id="KW-1185">Reference proteome</keyword>
<feature type="region of interest" description="Disordered" evidence="4">
    <location>
        <begin position="397"/>
        <end position="664"/>
    </location>
</feature>
<feature type="region of interest" description="Disordered" evidence="4">
    <location>
        <begin position="769"/>
        <end position="998"/>
    </location>
</feature>
<feature type="region of interest" description="Disordered" evidence="4">
    <location>
        <begin position="246"/>
        <end position="316"/>
    </location>
</feature>
<feature type="compositionally biased region" description="Low complexity" evidence="4">
    <location>
        <begin position="488"/>
        <end position="500"/>
    </location>
</feature>
<feature type="compositionally biased region" description="Basic residues" evidence="4">
    <location>
        <begin position="925"/>
        <end position="934"/>
    </location>
</feature>
<feature type="compositionally biased region" description="Low complexity" evidence="4">
    <location>
        <begin position="270"/>
        <end position="282"/>
    </location>
</feature>
<feature type="compositionally biased region" description="Low complexity" evidence="4">
    <location>
        <begin position="246"/>
        <end position="257"/>
    </location>
</feature>
<feature type="compositionally biased region" description="Polar residues" evidence="4">
    <location>
        <begin position="802"/>
        <end position="817"/>
    </location>
</feature>
<keyword evidence="6" id="KW-0132">Cell division</keyword>
<feature type="region of interest" description="Disordered" evidence="4">
    <location>
        <begin position="152"/>
        <end position="176"/>
    </location>
</feature>
<dbReference type="Pfam" id="PF05205">
    <property type="entry name" value="COMPASS-Shg1"/>
    <property type="match status" value="1"/>
</dbReference>
<name>A0A6J8EE10_MYTCO</name>
<keyword evidence="6" id="KW-0131">Cell cycle</keyword>
<dbReference type="InterPro" id="IPR055264">
    <property type="entry name" value="BOD1/SHG1_dom"/>
</dbReference>
<evidence type="ECO:0000313" key="6">
    <source>
        <dbReference type="EMBL" id="CAC5417845.1"/>
    </source>
</evidence>
<feature type="compositionally biased region" description="Basic residues" evidence="4">
    <location>
        <begin position="677"/>
        <end position="687"/>
    </location>
</feature>
<feature type="region of interest" description="Disordered" evidence="4">
    <location>
        <begin position="671"/>
        <end position="690"/>
    </location>
</feature>
<dbReference type="InterPro" id="IPR043244">
    <property type="entry name" value="BOD1L1"/>
</dbReference>
<dbReference type="GO" id="GO:0005694">
    <property type="term" value="C:chromosome"/>
    <property type="evidence" value="ECO:0007669"/>
    <property type="project" value="UniProtKB-SubCell"/>
</dbReference>
<evidence type="ECO:0000256" key="4">
    <source>
        <dbReference type="SAM" id="MobiDB-lite"/>
    </source>
</evidence>
<reference evidence="6 7" key="1">
    <citation type="submission" date="2020-06" db="EMBL/GenBank/DDBJ databases">
        <authorList>
            <person name="Li R."/>
            <person name="Bekaert M."/>
        </authorList>
    </citation>
    <scope>NUCLEOTIDE SEQUENCE [LARGE SCALE GENOMIC DNA]</scope>
    <source>
        <strain evidence="7">wild</strain>
    </source>
</reference>
<dbReference type="EMBL" id="CACVKT020008819">
    <property type="protein sequence ID" value="CAC5417845.1"/>
    <property type="molecule type" value="Genomic_DNA"/>
</dbReference>
<feature type="compositionally biased region" description="Low complexity" evidence="4">
    <location>
        <begin position="939"/>
        <end position="972"/>
    </location>
</feature>
<comment type="similarity">
    <text evidence="2">Belongs to the BOD1 family.</text>
</comment>
<evidence type="ECO:0000256" key="3">
    <source>
        <dbReference type="ARBA" id="ARBA00022454"/>
    </source>
</evidence>
<evidence type="ECO:0000256" key="1">
    <source>
        <dbReference type="ARBA" id="ARBA00004286"/>
    </source>
</evidence>
<organism evidence="6 7">
    <name type="scientific">Mytilus coruscus</name>
    <name type="common">Sea mussel</name>
    <dbReference type="NCBI Taxonomy" id="42192"/>
    <lineage>
        <taxon>Eukaryota</taxon>
        <taxon>Metazoa</taxon>
        <taxon>Spiralia</taxon>
        <taxon>Lophotrochozoa</taxon>
        <taxon>Mollusca</taxon>
        <taxon>Bivalvia</taxon>
        <taxon>Autobranchia</taxon>
        <taxon>Pteriomorphia</taxon>
        <taxon>Mytilida</taxon>
        <taxon>Mytiloidea</taxon>
        <taxon>Mytilidae</taxon>
        <taxon>Mytilinae</taxon>
        <taxon>Mytilus</taxon>
    </lineage>
</organism>
<feature type="region of interest" description="Disordered" evidence="4">
    <location>
        <begin position="359"/>
        <end position="382"/>
    </location>
</feature>
<feature type="compositionally biased region" description="Polar residues" evidence="4">
    <location>
        <begin position="399"/>
        <end position="411"/>
    </location>
</feature>
<dbReference type="PANTHER" id="PTHR47391:SF1">
    <property type="entry name" value="BIORIENTATION OF CHROMOSOMES IN CELL DIVISION 1 LIKE 1"/>
    <property type="match status" value="1"/>
</dbReference>
<feature type="compositionally biased region" description="Basic and acidic residues" evidence="4">
    <location>
        <begin position="865"/>
        <end position="882"/>
    </location>
</feature>
<dbReference type="OrthoDB" id="7605699at2759"/>
<feature type="compositionally biased region" description="Polar residues" evidence="4">
    <location>
        <begin position="852"/>
        <end position="864"/>
    </location>
</feature>
<feature type="compositionally biased region" description="Basic and acidic residues" evidence="4">
    <location>
        <begin position="567"/>
        <end position="638"/>
    </location>
</feature>
<evidence type="ECO:0000256" key="2">
    <source>
        <dbReference type="ARBA" id="ARBA00008463"/>
    </source>
</evidence>
<dbReference type="PANTHER" id="PTHR47391">
    <property type="entry name" value="BIORIENTATION OF CHROMOSOMES IN CELL DIVISION 1 LIKE 1"/>
    <property type="match status" value="1"/>
</dbReference>
<accession>A0A6J8EE10</accession>
<protein>
    <submittedName>
        <fullName evidence="6">Biorientation of chromosomes in cell division protein 1,Biorientation of chromosomes in cell division protein 1-like 1</fullName>
    </submittedName>
</protein>
<proteinExistence type="inferred from homology"/>
<feature type="compositionally biased region" description="Pro residues" evidence="4">
    <location>
        <begin position="283"/>
        <end position="301"/>
    </location>
</feature>
<evidence type="ECO:0000259" key="5">
    <source>
        <dbReference type="Pfam" id="PF05205"/>
    </source>
</evidence>
<keyword evidence="3" id="KW-0158">Chromosome</keyword>